<organism evidence="9">
    <name type="scientific">Lepeophtheirus salmonis</name>
    <name type="common">Salmon louse</name>
    <name type="synonym">Caligus salmonis</name>
    <dbReference type="NCBI Taxonomy" id="72036"/>
    <lineage>
        <taxon>Eukaryota</taxon>
        <taxon>Metazoa</taxon>
        <taxon>Ecdysozoa</taxon>
        <taxon>Arthropoda</taxon>
        <taxon>Crustacea</taxon>
        <taxon>Multicrustacea</taxon>
        <taxon>Hexanauplia</taxon>
        <taxon>Copepoda</taxon>
        <taxon>Siphonostomatoida</taxon>
        <taxon>Caligidae</taxon>
        <taxon>Lepeophtheirus</taxon>
    </lineage>
</organism>
<keyword evidence="2" id="KW-0677">Repeat</keyword>
<evidence type="ECO:0000256" key="6">
    <source>
        <dbReference type="SAM" id="MobiDB-lite"/>
    </source>
</evidence>
<dbReference type="PANTHER" id="PTHR24211:SF22">
    <property type="entry name" value="TESTIN"/>
    <property type="match status" value="1"/>
</dbReference>
<dbReference type="OrthoDB" id="10069167at2759"/>
<dbReference type="CDD" id="cd09340">
    <property type="entry name" value="LIM1_Testin_like"/>
    <property type="match status" value="1"/>
</dbReference>
<keyword evidence="4 5" id="KW-0440">LIM domain</keyword>
<evidence type="ECO:0000313" key="9">
    <source>
        <dbReference type="EMBL" id="CDW25536.1"/>
    </source>
</evidence>
<proteinExistence type="predicted"/>
<dbReference type="Gene3D" id="2.10.110.10">
    <property type="entry name" value="Cysteine Rich Protein"/>
    <property type="match status" value="3"/>
</dbReference>
<protein>
    <recommendedName>
        <fullName evidence="10">Testin</fullName>
    </recommendedName>
</protein>
<evidence type="ECO:0000256" key="3">
    <source>
        <dbReference type="ARBA" id="ARBA00022833"/>
    </source>
</evidence>
<dbReference type="AlphaFoldDB" id="A0A0K2TJ45"/>
<dbReference type="PROSITE" id="PS00478">
    <property type="entry name" value="LIM_DOMAIN_1"/>
    <property type="match status" value="2"/>
</dbReference>
<dbReference type="PANTHER" id="PTHR24211">
    <property type="entry name" value="LIM DOMAIN-CONTAINING PROTEIN"/>
    <property type="match status" value="1"/>
</dbReference>
<evidence type="ECO:0000256" key="2">
    <source>
        <dbReference type="ARBA" id="ARBA00022737"/>
    </source>
</evidence>
<keyword evidence="1 5" id="KW-0479">Metal-binding</keyword>
<evidence type="ECO:0000256" key="1">
    <source>
        <dbReference type="ARBA" id="ARBA00022723"/>
    </source>
</evidence>
<feature type="domain" description="LIM zinc-binding" evidence="7">
    <location>
        <begin position="353"/>
        <end position="418"/>
    </location>
</feature>
<dbReference type="CDD" id="cd09341">
    <property type="entry name" value="LIM2_Testin_like"/>
    <property type="match status" value="1"/>
</dbReference>
<feature type="compositionally biased region" description="Polar residues" evidence="6">
    <location>
        <begin position="115"/>
        <end position="124"/>
    </location>
</feature>
<dbReference type="InterPro" id="IPR001781">
    <property type="entry name" value="Znf_LIM"/>
</dbReference>
<accession>A0A0K2TJ45</accession>
<feature type="domain" description="PET" evidence="8">
    <location>
        <begin position="132"/>
        <end position="240"/>
    </location>
</feature>
<feature type="region of interest" description="Disordered" evidence="6">
    <location>
        <begin position="110"/>
        <end position="145"/>
    </location>
</feature>
<name>A0A0K2TJ45_LEPSM</name>
<dbReference type="PROSITE" id="PS51303">
    <property type="entry name" value="PET"/>
    <property type="match status" value="1"/>
</dbReference>
<dbReference type="EMBL" id="HACA01008176">
    <property type="protein sequence ID" value="CDW25537.1"/>
    <property type="molecule type" value="Transcribed_RNA"/>
</dbReference>
<evidence type="ECO:0000259" key="8">
    <source>
        <dbReference type="PROSITE" id="PS51303"/>
    </source>
</evidence>
<dbReference type="GO" id="GO:0008270">
    <property type="term" value="F:zinc ion binding"/>
    <property type="evidence" value="ECO:0007669"/>
    <property type="project" value="InterPro"/>
</dbReference>
<feature type="domain" description="LIM zinc-binding" evidence="7">
    <location>
        <begin position="420"/>
        <end position="480"/>
    </location>
</feature>
<dbReference type="PROSITE" id="PS50023">
    <property type="entry name" value="LIM_DOMAIN_2"/>
    <property type="match status" value="2"/>
</dbReference>
<dbReference type="EMBL" id="HACA01008175">
    <property type="protein sequence ID" value="CDW25536.1"/>
    <property type="molecule type" value="Transcribed_RNA"/>
</dbReference>
<dbReference type="Pfam" id="PF00412">
    <property type="entry name" value="LIM"/>
    <property type="match status" value="3"/>
</dbReference>
<keyword evidence="3 5" id="KW-0862">Zinc</keyword>
<feature type="region of interest" description="Disordered" evidence="6">
    <location>
        <begin position="235"/>
        <end position="294"/>
    </location>
</feature>
<sequence>MSEAENGFMQPNPALFDLEERRKKKNSLAHELGEGSSCRICLGKCPGFQLHYWRKVCSNCRCGKAEHDVRDSEIDPGCYFVGKIFDRPLRSLKEELEFCYGRFSPNEELKRGSRLNGNDSGNESIKTDDEDDEAKRRLKGGNGVPNKKVTLDWVPPNVSGSRTLITKYLKSLPYVPISGSSGAIQRRQQLQKQFPVHDIEPDKCHNLTAGEIDSMANYLLHVKENNVGQGMVLEIPDEDFPPPPPPLENLCISDEAPDYLPPPPPSLLEDSDNSNPLDTTPGISPGEAPKKDDINQVSSPLKKLSKCPIIPPKNGNLGEYLNTDFPVHQSKGKESSPLVKDDSPSNLPLIVKGKCDGCKMVFLPGDVVIRAERATDGQLWHPSCFKCSACKELLVDLLYYYDEGKLYCGRDFAVIVSKIPRCAACDELIFATEYTGAEEKVFHLRHFCCYECDRPLAGHKYISVESQPHCFICYQAKHGKVCKTCNEYINPGDQRLSLDTDHWHATHECFCCGVCGKSLVGEKMTRKDGYILCSSICRVKLIESMVKRGVVV</sequence>
<evidence type="ECO:0000259" key="7">
    <source>
        <dbReference type="PROSITE" id="PS50023"/>
    </source>
</evidence>
<reference evidence="9" key="1">
    <citation type="submission" date="2014-05" db="EMBL/GenBank/DDBJ databases">
        <authorList>
            <person name="Chronopoulou M."/>
        </authorList>
    </citation>
    <scope>NUCLEOTIDE SEQUENCE</scope>
    <source>
        <tissue evidence="9">Whole organism</tissue>
    </source>
</reference>
<dbReference type="InterPro" id="IPR010442">
    <property type="entry name" value="PET_domain"/>
</dbReference>
<evidence type="ECO:0008006" key="10">
    <source>
        <dbReference type="Google" id="ProtNLM"/>
    </source>
</evidence>
<evidence type="ECO:0000256" key="4">
    <source>
        <dbReference type="ARBA" id="ARBA00023038"/>
    </source>
</evidence>
<dbReference type="FunFam" id="2.10.110.10:FF:000005">
    <property type="entry name" value="Testin isoform 1"/>
    <property type="match status" value="1"/>
</dbReference>
<dbReference type="SMART" id="SM00132">
    <property type="entry name" value="LIM"/>
    <property type="match status" value="3"/>
</dbReference>
<evidence type="ECO:0000256" key="5">
    <source>
        <dbReference type="PROSITE-ProRule" id="PRU00125"/>
    </source>
</evidence>
<dbReference type="SUPFAM" id="SSF57716">
    <property type="entry name" value="Glucocorticoid receptor-like (DNA-binding domain)"/>
    <property type="match status" value="2"/>
</dbReference>
<dbReference type="Pfam" id="PF06297">
    <property type="entry name" value="PET"/>
    <property type="match status" value="1"/>
</dbReference>
<dbReference type="InterPro" id="IPR047120">
    <property type="entry name" value="Pk/Esn/Tes"/>
</dbReference>